<feature type="region of interest" description="Disordered" evidence="1">
    <location>
        <begin position="1411"/>
        <end position="1434"/>
    </location>
</feature>
<feature type="region of interest" description="Disordered" evidence="1">
    <location>
        <begin position="1"/>
        <end position="59"/>
    </location>
</feature>
<dbReference type="KEGG" id="sasa:106585521"/>
<evidence type="ECO:0000313" key="2">
    <source>
        <dbReference type="Proteomes" id="UP001652741"/>
    </source>
</evidence>
<dbReference type="OrthoDB" id="8837163at2759"/>
<protein>
    <submittedName>
        <fullName evidence="3">Uncharacterized protein isoform X1</fullName>
    </submittedName>
</protein>
<evidence type="ECO:0000256" key="1">
    <source>
        <dbReference type="SAM" id="MobiDB-lite"/>
    </source>
</evidence>
<name>A0A1S3PIS7_SALSA</name>
<dbReference type="GeneID" id="106585521"/>
<organism evidence="2 3">
    <name type="scientific">Salmo salar</name>
    <name type="common">Atlantic salmon</name>
    <dbReference type="NCBI Taxonomy" id="8030"/>
    <lineage>
        <taxon>Eukaryota</taxon>
        <taxon>Metazoa</taxon>
        <taxon>Chordata</taxon>
        <taxon>Craniata</taxon>
        <taxon>Vertebrata</taxon>
        <taxon>Euteleostomi</taxon>
        <taxon>Actinopterygii</taxon>
        <taxon>Neopterygii</taxon>
        <taxon>Teleostei</taxon>
        <taxon>Protacanthopterygii</taxon>
        <taxon>Salmoniformes</taxon>
        <taxon>Salmonidae</taxon>
        <taxon>Salmoninae</taxon>
        <taxon>Salmo</taxon>
    </lineage>
</organism>
<dbReference type="Proteomes" id="UP001652741">
    <property type="component" value="Chromosome ssa24"/>
</dbReference>
<feature type="compositionally biased region" description="Basic residues" evidence="1">
    <location>
        <begin position="32"/>
        <end position="46"/>
    </location>
</feature>
<feature type="compositionally biased region" description="Polar residues" evidence="1">
    <location>
        <begin position="1152"/>
        <end position="1166"/>
    </location>
</feature>
<accession>A0A1S3PIS7</accession>
<gene>
    <name evidence="3" type="primary">LOC106585521</name>
</gene>
<feature type="region of interest" description="Disordered" evidence="1">
    <location>
        <begin position="1147"/>
        <end position="1166"/>
    </location>
</feature>
<proteinExistence type="predicted"/>
<feature type="compositionally biased region" description="Basic and acidic residues" evidence="1">
    <location>
        <begin position="15"/>
        <end position="31"/>
    </location>
</feature>
<reference evidence="3" key="1">
    <citation type="submission" date="2025-08" db="UniProtKB">
        <authorList>
            <consortium name="RefSeq"/>
        </authorList>
    </citation>
    <scope>IDENTIFICATION</scope>
</reference>
<sequence>MVEETVVQRDDDDPQREGREVVEEEPVAQRKKEPKKTGKAKRKSSAKKSGEQGIDTDAGLRNKHLDRGSVIELLEKNALKAAFGPGNKDEMEDCYPILISFMRNLTDEQWQVIYKGFKKPMTKEQLAKLCKTIVDFIAQTTLQILLPALARILGVTGFYYNTDSLKRGGSARSFTAFEQKRLDLIQEVKYLAKEMCNCGSRALRPRSSTPSSKSSQTSVKFHLGMPEDSIISSVQEQLSDHEILASCPPELTVGLIKEVLEQLNLALSLTISRTISGRSSPIASGTQAAEQMINMVQKFFYDHTAPEDQLDVDSYIPSATEEVITVIADMVDELEGEDADSVKLLQEVAVKVKMLASGSDLAVEQLDDEDFSFPKELNLCISCKALVKNLDILSSDKFKTKASKSVSEILVRWFPRGTSGLVQHSHSFTATPSLMNVSDPDTIHHSVATGLIQTNMDFEAPNIIDSFVEDVKGIVTQAELDKPPSTQRDPQVGHCMSKRKPFHMSRRLCDRLQAKIKELFQRTGGAAFQREELLEKADSRAVLLEHTDSSVLPGSILNSSSASRSESLIAECSSSAVPGSVEEKPFETRADCTHGQNSLLLSKSEAILQEVNSTGRGALHKCQSANSQPLLVLCDPNLEPCTKEILSQIVTVYRSEMADLESTSSVVESSSYNSFEVCDFLDGIMSYLEDMPVSSSSSLEGVSVTPASVIEQLSSEVFQKKATNKVRKILNKSVNLFPSEVGSSQTDSQMSPALSTISSKHTDSVAFEIVGSIANDMKSIFLLTESPTNLWQADSMLQLSDEKTSEATKAAAVSSQTGVEVSEKKIWITAKTIYHNVKAKMRNYFSLQRQAKATKAQAKKTLSHILLSIQKELSKSDQMVAAGQLSQIDKVVGTMLENIEKISSECGEELVDQESLRSSSSLSFSTAKSQKTEWEFALPGTPIPSELPESTAQPIVRCSVIDMSESTKPKTLVCDARTSMFAIADSIMKKVYPEAEGQVTSHPDLTDAIARLEELISQGRIGALSRDLSHQVNHIISDSNLTPLVLTVAAGKSASDTVLSKLKRNDKVGKPTTYELVQLFVEESVKCLLLPSFVPYLTSMSLAQGAKVLARVSEDRISCSSSSSVFSDTVSLFTKVMVSQVMDSVVSDAQSRGSSPTESLRTSETTISDVGNLLSGKSSPRLSLSGVIMATSETSNAAQIFKANIDGEEVDTTSHSGVAQNIVRDDMSTSPDMVKDVPLRTPSSDNLGSDDDFTGLISMLVVRILTKIQTPTEDYPVDITRKSQDLIPKVMDVFCAWSGCSETQAYPENLRIHKVYRAIYKNLLEEFGSEKILQQAVSTQDSSFDRILVKSLSEELLHRCNEALRAASRTSVKTTGPKALPLDEDVRASSGKLSFLQRLVRLTSNLKLFKKGKKKDSHRSESEQVQTTAEDGMLPSIVPHAAMSALPKDLPASSQQETPHKRPLLVRMFSAISKGLFKPFKQSLKTK</sequence>
<keyword evidence="2" id="KW-1185">Reference proteome</keyword>
<dbReference type="RefSeq" id="XP_014027294.1">
    <property type="nucleotide sequence ID" value="XM_014171819.2"/>
</dbReference>
<evidence type="ECO:0000313" key="3">
    <source>
        <dbReference type="RefSeq" id="XP_014027294.1"/>
    </source>
</evidence>